<sequence>MAKQIKRIENPDFDEPLTAELIGKLIKARRTQSALRLEDAAALCGVAKHTLMKIEHGKATCQLGSVLQICASLGINLYAKPWDKIDENEWR</sequence>
<evidence type="ECO:0000313" key="3">
    <source>
        <dbReference type="Proteomes" id="UP001057474"/>
    </source>
</evidence>
<gene>
    <name evidence="2" type="ORF">J2N86_15195</name>
</gene>
<dbReference type="Gene3D" id="1.10.260.40">
    <property type="entry name" value="lambda repressor-like DNA-binding domains"/>
    <property type="match status" value="1"/>
</dbReference>
<feature type="domain" description="HTH cro/C1-type" evidence="1">
    <location>
        <begin position="25"/>
        <end position="80"/>
    </location>
</feature>
<dbReference type="EMBL" id="CP071528">
    <property type="protein sequence ID" value="USQ15305.1"/>
    <property type="molecule type" value="Genomic_DNA"/>
</dbReference>
<proteinExistence type="predicted"/>
<dbReference type="CDD" id="cd00093">
    <property type="entry name" value="HTH_XRE"/>
    <property type="match status" value="1"/>
</dbReference>
<dbReference type="SUPFAM" id="SSF47413">
    <property type="entry name" value="lambda repressor-like DNA-binding domains"/>
    <property type="match status" value="1"/>
</dbReference>
<keyword evidence="2" id="KW-0614">Plasmid</keyword>
<dbReference type="Proteomes" id="UP001057474">
    <property type="component" value="Plasmid pLlyPCM2298_1"/>
</dbReference>
<organism evidence="2 3">
    <name type="scientific">Legionella lytica</name>
    <dbReference type="NCBI Taxonomy" id="96232"/>
    <lineage>
        <taxon>Bacteria</taxon>
        <taxon>Pseudomonadati</taxon>
        <taxon>Pseudomonadota</taxon>
        <taxon>Gammaproteobacteria</taxon>
        <taxon>Legionellales</taxon>
        <taxon>Legionellaceae</taxon>
        <taxon>Legionella</taxon>
    </lineage>
</organism>
<dbReference type="InterPro" id="IPR001387">
    <property type="entry name" value="Cro/C1-type_HTH"/>
</dbReference>
<dbReference type="RefSeq" id="WP_252582543.1">
    <property type="nucleotide sequence ID" value="NZ_CP071528.1"/>
</dbReference>
<name>A0ABY4YDG6_9GAMM</name>
<keyword evidence="3" id="KW-1185">Reference proteome</keyword>
<geneLocation type="plasmid" evidence="2 3">
    <name>pLlyPCM2298_1</name>
</geneLocation>
<dbReference type="Pfam" id="PF13560">
    <property type="entry name" value="HTH_31"/>
    <property type="match status" value="1"/>
</dbReference>
<accession>A0ABY4YDG6</accession>
<dbReference type="SMART" id="SM00530">
    <property type="entry name" value="HTH_XRE"/>
    <property type="match status" value="1"/>
</dbReference>
<evidence type="ECO:0000313" key="2">
    <source>
        <dbReference type="EMBL" id="USQ15305.1"/>
    </source>
</evidence>
<dbReference type="InterPro" id="IPR010982">
    <property type="entry name" value="Lambda_DNA-bd_dom_sf"/>
</dbReference>
<reference evidence="2" key="1">
    <citation type="submission" date="2021-03" db="EMBL/GenBank/DDBJ databases">
        <title>Legionella lytica PCM 2298.</title>
        <authorList>
            <person name="Koper P."/>
        </authorList>
    </citation>
    <scope>NUCLEOTIDE SEQUENCE</scope>
    <source>
        <strain evidence="2">PCM 2298</strain>
        <plasmid evidence="2">pLlyPCM2298_1</plasmid>
    </source>
</reference>
<evidence type="ECO:0000259" key="1">
    <source>
        <dbReference type="SMART" id="SM00530"/>
    </source>
</evidence>
<protein>
    <submittedName>
        <fullName evidence="2">Helix-turn-helix domain-containing protein</fullName>
    </submittedName>
</protein>